<dbReference type="Proteomes" id="UP001219525">
    <property type="component" value="Unassembled WGS sequence"/>
</dbReference>
<protein>
    <submittedName>
        <fullName evidence="5">Alpha/Beta hydrolase protein</fullName>
    </submittedName>
</protein>
<evidence type="ECO:0000256" key="1">
    <source>
        <dbReference type="ARBA" id="ARBA00010088"/>
    </source>
</evidence>
<evidence type="ECO:0000259" key="4">
    <source>
        <dbReference type="Pfam" id="PF08386"/>
    </source>
</evidence>
<dbReference type="SUPFAM" id="SSF53474">
    <property type="entry name" value="alpha/beta-Hydrolases"/>
    <property type="match status" value="1"/>
</dbReference>
<dbReference type="InterPro" id="IPR029058">
    <property type="entry name" value="AB_hydrolase_fold"/>
</dbReference>
<gene>
    <name evidence="5" type="ORF">GGX14DRAFT_351816</name>
</gene>
<reference evidence="5" key="1">
    <citation type="submission" date="2023-03" db="EMBL/GenBank/DDBJ databases">
        <title>Massive genome expansion in bonnet fungi (Mycena s.s.) driven by repeated elements and novel gene families across ecological guilds.</title>
        <authorList>
            <consortium name="Lawrence Berkeley National Laboratory"/>
            <person name="Harder C.B."/>
            <person name="Miyauchi S."/>
            <person name="Viragh M."/>
            <person name="Kuo A."/>
            <person name="Thoen E."/>
            <person name="Andreopoulos B."/>
            <person name="Lu D."/>
            <person name="Skrede I."/>
            <person name="Drula E."/>
            <person name="Henrissat B."/>
            <person name="Morin E."/>
            <person name="Kohler A."/>
            <person name="Barry K."/>
            <person name="LaButti K."/>
            <person name="Morin E."/>
            <person name="Salamov A."/>
            <person name="Lipzen A."/>
            <person name="Mereny Z."/>
            <person name="Hegedus B."/>
            <person name="Baldrian P."/>
            <person name="Stursova M."/>
            <person name="Weitz H."/>
            <person name="Taylor A."/>
            <person name="Grigoriev I.V."/>
            <person name="Nagy L.G."/>
            <person name="Martin F."/>
            <person name="Kauserud H."/>
        </authorList>
    </citation>
    <scope>NUCLEOTIDE SEQUENCE</scope>
    <source>
        <strain evidence="5">9144</strain>
    </source>
</reference>
<sequence>IQVPLDYSNPSAGNAALAVIRLPANVTSKGEYKGPVLFNPGGPGGSGVESLVSIGSSFRAIVGDQYDIVSFDPRGVSFSTPAISFFETDAERALWNAASAPTSLNASSDAIPRAWGRGNLGGQLAALRDSSGSLKYMTTDNVARDMLLITQKFGFETLKYYGISYGSVIGATFAALFPDKVERIIIDGVLDADAWFNANLTIEASDTDKVLQMFFDSCVAAGPKLCAFYMPTAAEIADRLSALTASIRAKPVPVITPTSYGLVDYSLLRSTLFSSFYTPYDLFPALAEGLAALEHGNGTILYSILAETPFQCGSPTDNSGDAGIAIECGDAVDVTDSIEQLTEFCENAAKTSLFAEFLVDTGRVTCSGWQVYRKDRFLGPVAAAHTRVPLLFVTTTADPVTPKAAAVKTLAGFPGSVLLTQDSPGHTSLTTPSLCTLGYFVQYLENGTLPEPGTVCPVEATLFGAPSGLLPSRRAVLSAEDEQKLVALKAIGDAVRPVIARLGSTRN</sequence>
<comment type="similarity">
    <text evidence="1">Belongs to the peptidase S33 family.</text>
</comment>
<dbReference type="Pfam" id="PF00561">
    <property type="entry name" value="Abhydrolase_1"/>
    <property type="match status" value="1"/>
</dbReference>
<accession>A0AAD6YM54</accession>
<evidence type="ECO:0000256" key="2">
    <source>
        <dbReference type="ARBA" id="ARBA00022801"/>
    </source>
</evidence>
<evidence type="ECO:0000313" key="6">
    <source>
        <dbReference type="Proteomes" id="UP001219525"/>
    </source>
</evidence>
<name>A0AAD6YM54_9AGAR</name>
<evidence type="ECO:0000259" key="3">
    <source>
        <dbReference type="Pfam" id="PF00561"/>
    </source>
</evidence>
<dbReference type="InterPro" id="IPR000073">
    <property type="entry name" value="AB_hydrolase_1"/>
</dbReference>
<dbReference type="InterPro" id="IPR013595">
    <property type="entry name" value="Pept_S33_TAP-like_C"/>
</dbReference>
<dbReference type="Pfam" id="PF08386">
    <property type="entry name" value="Abhydrolase_4"/>
    <property type="match status" value="1"/>
</dbReference>
<keyword evidence="6" id="KW-1185">Reference proteome</keyword>
<dbReference type="Gene3D" id="3.40.50.1820">
    <property type="entry name" value="alpha/beta hydrolase"/>
    <property type="match status" value="1"/>
</dbReference>
<dbReference type="PANTHER" id="PTHR43248:SF25">
    <property type="entry name" value="AB HYDROLASE-1 DOMAIN-CONTAINING PROTEIN-RELATED"/>
    <property type="match status" value="1"/>
</dbReference>
<evidence type="ECO:0000313" key="5">
    <source>
        <dbReference type="EMBL" id="KAJ7223469.1"/>
    </source>
</evidence>
<comment type="caution">
    <text evidence="5">The sequence shown here is derived from an EMBL/GenBank/DDBJ whole genome shotgun (WGS) entry which is preliminary data.</text>
</comment>
<proteinExistence type="inferred from homology"/>
<dbReference type="EMBL" id="JARJCW010000006">
    <property type="protein sequence ID" value="KAJ7223469.1"/>
    <property type="molecule type" value="Genomic_DNA"/>
</dbReference>
<feature type="non-terminal residue" evidence="5">
    <location>
        <position position="507"/>
    </location>
</feature>
<dbReference type="PANTHER" id="PTHR43248">
    <property type="entry name" value="2-SUCCINYL-6-HYDROXY-2,4-CYCLOHEXADIENE-1-CARBOXYLATE SYNTHASE"/>
    <property type="match status" value="1"/>
</dbReference>
<dbReference type="InterPro" id="IPR051601">
    <property type="entry name" value="Serine_prot/Carboxylest_S33"/>
</dbReference>
<organism evidence="5 6">
    <name type="scientific">Mycena pura</name>
    <dbReference type="NCBI Taxonomy" id="153505"/>
    <lineage>
        <taxon>Eukaryota</taxon>
        <taxon>Fungi</taxon>
        <taxon>Dikarya</taxon>
        <taxon>Basidiomycota</taxon>
        <taxon>Agaricomycotina</taxon>
        <taxon>Agaricomycetes</taxon>
        <taxon>Agaricomycetidae</taxon>
        <taxon>Agaricales</taxon>
        <taxon>Marasmiineae</taxon>
        <taxon>Mycenaceae</taxon>
        <taxon>Mycena</taxon>
    </lineage>
</organism>
<keyword evidence="2 5" id="KW-0378">Hydrolase</keyword>
<feature type="domain" description="Peptidase S33 tripeptidyl aminopeptidase-like C-terminal" evidence="4">
    <location>
        <begin position="361"/>
        <end position="456"/>
    </location>
</feature>
<dbReference type="AlphaFoldDB" id="A0AAD6YM54"/>
<feature type="domain" description="AB hydrolase-1" evidence="3">
    <location>
        <begin position="35"/>
        <end position="205"/>
    </location>
</feature>
<dbReference type="GO" id="GO:0016787">
    <property type="term" value="F:hydrolase activity"/>
    <property type="evidence" value="ECO:0007669"/>
    <property type="project" value="UniProtKB-KW"/>
</dbReference>